<protein>
    <submittedName>
        <fullName evidence="5">ZnMc domain-containing protein</fullName>
    </submittedName>
</protein>
<dbReference type="SMART" id="SM00235">
    <property type="entry name" value="ZnMc"/>
    <property type="match status" value="1"/>
</dbReference>
<sequence length="759" mass="86773">MYLALLLSLFTLLNGAYQINGGESPDPNPWSNCEMENWQLKLATEKGGNGLIANECAWDGEFKSWNALRITEFDGHVTMESSSFIMELNDTFRFTKEPKHLNISGAFSNVAAALGEDFHQAISWGAWTEGYEFATRIIAMELHSAIANDDGTKRCKKKCALLATALPVQHYGIKCTQIVFPADIAQMTLNVIISSPYEDACKKYEMQHDIYDMTFGDVKEQEKVDACNKVSTKCEKPYELFMCFKSRILNKNISDANLMIFQKCRDHFGEDSDATAGFRVHICTRRNADQLIIESMVDFSFTDRIYKRTDNFSIIFGAMSNMNGMAPIFFMEFGNRHQQSAIRQNENGEPISDDKDAIEALFASIAYELINGSGAKQLHFIPMLKDPRNIEEHIHIYFQIPSLEFSKRITQNWKLKGYQNDQKKVNTAVSKYTLSTCDLLGDDCVPMRELMVKISTYQNWCDPDNPNDPCIDPPIPDTGTERDPLDGMGDIIKTKQQVQSLHDKYRINCAKCKNAPKTAMDRFPIQIRFDWATFPKEEKEREKWVKAVMSGAEMIMRVPIIRVDQDCKETGDVTCVNFTFTVRAGKDYGINIKNDEGCQSHLGKQGDWQDLILAEECIERGGGTAAHELLHALGLLHEHQRDDARVFIKMNYYHKAYNRWAKQLALIKGNILDDEFGYYAVVNGRTTNKIKILIECFKREDNPTSYWGYWEDKDQDPIHIDDIQCVKPFMPKFKSKNVENSHQNSNGTIGYVRLKYKSP</sequence>
<dbReference type="SUPFAM" id="SSF55486">
    <property type="entry name" value="Metalloproteases ('zincins'), catalytic domain"/>
    <property type="match status" value="1"/>
</dbReference>
<dbReference type="Proteomes" id="UP000050741">
    <property type="component" value="Unassembled WGS sequence"/>
</dbReference>
<accession>A0A183C291</accession>
<reference evidence="5" key="3">
    <citation type="submission" date="2016-06" db="UniProtKB">
        <authorList>
            <consortium name="WormBaseParasite"/>
        </authorList>
    </citation>
    <scope>IDENTIFICATION</scope>
</reference>
<dbReference type="PANTHER" id="PTHR10127:SF883">
    <property type="entry name" value="ZINC METALLOPROTEINASE NAS-8"/>
    <property type="match status" value="1"/>
</dbReference>
<reference evidence="4" key="1">
    <citation type="submission" date="2013-12" db="EMBL/GenBank/DDBJ databases">
        <authorList>
            <person name="Aslett M."/>
        </authorList>
    </citation>
    <scope>NUCLEOTIDE SEQUENCE [LARGE SCALE GENOMIC DNA]</scope>
    <source>
        <strain evidence="4">Lindley</strain>
    </source>
</reference>
<keyword evidence="1" id="KW-1015">Disulfide bond</keyword>
<feature type="chain" id="PRO_5008146964" evidence="2">
    <location>
        <begin position="22"/>
        <end position="759"/>
    </location>
</feature>
<reference evidence="4" key="2">
    <citation type="submission" date="2014-05" db="EMBL/GenBank/DDBJ databases">
        <title>The genome and life-stage specific transcriptomes of Globodera pallida elucidate key aspects of plant parasitism by a cyst nematode.</title>
        <authorList>
            <person name="Cotton J.A."/>
            <person name="Lilley C.J."/>
            <person name="Jones L.M."/>
            <person name="Kikuchi T."/>
            <person name="Reid A.J."/>
            <person name="Thorpe P."/>
            <person name="Tsai I.J."/>
            <person name="Beasley H."/>
            <person name="Blok V."/>
            <person name="Cock P.J.A."/>
            <person name="Van den Akker S.E."/>
            <person name="Holroyd N."/>
            <person name="Hunt M."/>
            <person name="Mantelin S."/>
            <person name="Naghra H."/>
            <person name="Pain A."/>
            <person name="Palomares-Rius J.E."/>
            <person name="Zarowiecki M."/>
            <person name="Berriman M."/>
            <person name="Jones J.T."/>
            <person name="Urwin P.E."/>
        </authorList>
    </citation>
    <scope>NUCLEOTIDE SEQUENCE [LARGE SCALE GENOMIC DNA]</scope>
    <source>
        <strain evidence="4">Lindley</strain>
    </source>
</reference>
<proteinExistence type="predicted"/>
<dbReference type="GO" id="GO:0008270">
    <property type="term" value="F:zinc ion binding"/>
    <property type="evidence" value="ECO:0007669"/>
    <property type="project" value="InterPro"/>
</dbReference>
<dbReference type="AlphaFoldDB" id="A0A183C291"/>
<dbReference type="GO" id="GO:0006508">
    <property type="term" value="P:proteolysis"/>
    <property type="evidence" value="ECO:0007669"/>
    <property type="project" value="InterPro"/>
</dbReference>
<feature type="signal peptide" evidence="2">
    <location>
        <begin position="1"/>
        <end position="21"/>
    </location>
</feature>
<feature type="domain" description="Peptidase metallopeptidase" evidence="3">
    <location>
        <begin position="519"/>
        <end position="681"/>
    </location>
</feature>
<evidence type="ECO:0000313" key="5">
    <source>
        <dbReference type="WBParaSite" id="GPLIN_000698500"/>
    </source>
</evidence>
<dbReference type="Pfam" id="PF01400">
    <property type="entry name" value="Astacin"/>
    <property type="match status" value="1"/>
</dbReference>
<organism evidence="4 5">
    <name type="scientific">Globodera pallida</name>
    <name type="common">Potato cyst nematode worm</name>
    <name type="synonym">Heterodera pallida</name>
    <dbReference type="NCBI Taxonomy" id="36090"/>
    <lineage>
        <taxon>Eukaryota</taxon>
        <taxon>Metazoa</taxon>
        <taxon>Ecdysozoa</taxon>
        <taxon>Nematoda</taxon>
        <taxon>Chromadorea</taxon>
        <taxon>Rhabditida</taxon>
        <taxon>Tylenchina</taxon>
        <taxon>Tylenchomorpha</taxon>
        <taxon>Tylenchoidea</taxon>
        <taxon>Heteroderidae</taxon>
        <taxon>Heteroderinae</taxon>
        <taxon>Globodera</taxon>
    </lineage>
</organism>
<dbReference type="GO" id="GO:0004222">
    <property type="term" value="F:metalloendopeptidase activity"/>
    <property type="evidence" value="ECO:0007669"/>
    <property type="project" value="InterPro"/>
</dbReference>
<dbReference type="InterPro" id="IPR024079">
    <property type="entry name" value="MetalloPept_cat_dom_sf"/>
</dbReference>
<name>A0A183C291_GLOPA</name>
<evidence type="ECO:0000259" key="3">
    <source>
        <dbReference type="SMART" id="SM00235"/>
    </source>
</evidence>
<keyword evidence="2" id="KW-0732">Signal</keyword>
<evidence type="ECO:0000256" key="1">
    <source>
        <dbReference type="ARBA" id="ARBA00023157"/>
    </source>
</evidence>
<evidence type="ECO:0000313" key="4">
    <source>
        <dbReference type="Proteomes" id="UP000050741"/>
    </source>
</evidence>
<dbReference type="Gene3D" id="3.40.390.10">
    <property type="entry name" value="Collagenase (Catalytic Domain)"/>
    <property type="match status" value="1"/>
</dbReference>
<keyword evidence="4" id="KW-1185">Reference proteome</keyword>
<dbReference type="PANTHER" id="PTHR10127">
    <property type="entry name" value="DISCOIDIN, CUB, EGF, LAMININ , AND ZINC METALLOPROTEASE DOMAIN CONTAINING"/>
    <property type="match status" value="1"/>
</dbReference>
<dbReference type="InterPro" id="IPR001506">
    <property type="entry name" value="Peptidase_M12A"/>
</dbReference>
<evidence type="ECO:0000256" key="2">
    <source>
        <dbReference type="SAM" id="SignalP"/>
    </source>
</evidence>
<dbReference type="WBParaSite" id="GPLIN_000698500">
    <property type="protein sequence ID" value="GPLIN_000698500"/>
    <property type="gene ID" value="GPLIN_000698500"/>
</dbReference>
<dbReference type="InterPro" id="IPR006026">
    <property type="entry name" value="Peptidase_Metallo"/>
</dbReference>